<keyword evidence="7" id="KW-1185">Reference proteome</keyword>
<dbReference type="AlphaFoldDB" id="A0A371JFV6"/>
<dbReference type="SUPFAM" id="SSF52540">
    <property type="entry name" value="P-loop containing nucleoside triphosphate hydrolases"/>
    <property type="match status" value="2"/>
</dbReference>
<dbReference type="InterPro" id="IPR003593">
    <property type="entry name" value="AAA+_ATPase"/>
</dbReference>
<dbReference type="OrthoDB" id="9806285at2"/>
<evidence type="ECO:0000256" key="4">
    <source>
        <dbReference type="ARBA" id="ARBA00022840"/>
    </source>
</evidence>
<dbReference type="Pfam" id="PF00005">
    <property type="entry name" value="ABC_tran"/>
    <property type="match status" value="2"/>
</dbReference>
<evidence type="ECO:0000256" key="2">
    <source>
        <dbReference type="ARBA" id="ARBA00022448"/>
    </source>
</evidence>
<feature type="domain" description="ABC transporter" evidence="5">
    <location>
        <begin position="6"/>
        <end position="252"/>
    </location>
</feature>
<dbReference type="InterPro" id="IPR013563">
    <property type="entry name" value="Oligopep_ABC_C"/>
</dbReference>
<comment type="similarity">
    <text evidence="1">Belongs to the ABC transporter superfamily.</text>
</comment>
<dbReference type="GO" id="GO:0005524">
    <property type="term" value="F:ATP binding"/>
    <property type="evidence" value="ECO:0007669"/>
    <property type="project" value="UniProtKB-KW"/>
</dbReference>
<comment type="caution">
    <text evidence="6">The sequence shown here is derived from an EMBL/GenBank/DDBJ whole genome shotgun (WGS) entry which is preliminary data.</text>
</comment>
<evidence type="ECO:0000313" key="7">
    <source>
        <dbReference type="Proteomes" id="UP000216411"/>
    </source>
</evidence>
<dbReference type="GO" id="GO:0016887">
    <property type="term" value="F:ATP hydrolysis activity"/>
    <property type="evidence" value="ECO:0007669"/>
    <property type="project" value="InterPro"/>
</dbReference>
<protein>
    <submittedName>
        <fullName evidence="6">ABC transporter ATP-binding protein</fullName>
    </submittedName>
</protein>
<dbReference type="PROSITE" id="PS00211">
    <property type="entry name" value="ABC_TRANSPORTER_1"/>
    <property type="match status" value="1"/>
</dbReference>
<dbReference type="Proteomes" id="UP000216411">
    <property type="component" value="Unassembled WGS sequence"/>
</dbReference>
<evidence type="ECO:0000256" key="3">
    <source>
        <dbReference type="ARBA" id="ARBA00022741"/>
    </source>
</evidence>
<dbReference type="InterPro" id="IPR027417">
    <property type="entry name" value="P-loop_NTPase"/>
</dbReference>
<dbReference type="InterPro" id="IPR003439">
    <property type="entry name" value="ABC_transporter-like_ATP-bd"/>
</dbReference>
<dbReference type="Gene3D" id="3.40.50.300">
    <property type="entry name" value="P-loop containing nucleotide triphosphate hydrolases"/>
    <property type="match status" value="2"/>
</dbReference>
<keyword evidence="3" id="KW-0547">Nucleotide-binding</keyword>
<organism evidence="6 7">
    <name type="scientific">Lachnotalea glycerini</name>
    <dbReference type="NCBI Taxonomy" id="1763509"/>
    <lineage>
        <taxon>Bacteria</taxon>
        <taxon>Bacillati</taxon>
        <taxon>Bacillota</taxon>
        <taxon>Clostridia</taxon>
        <taxon>Lachnospirales</taxon>
        <taxon>Lachnospiraceae</taxon>
        <taxon>Lachnotalea</taxon>
    </lineage>
</organism>
<dbReference type="SMART" id="SM00382">
    <property type="entry name" value="AAA"/>
    <property type="match status" value="2"/>
</dbReference>
<dbReference type="EMBL" id="NOKA02000012">
    <property type="protein sequence ID" value="RDY31634.1"/>
    <property type="molecule type" value="Genomic_DNA"/>
</dbReference>
<gene>
    <name evidence="6" type="ORF">CG710_008550</name>
</gene>
<accession>A0A371JFV6</accession>
<name>A0A371JFV6_9FIRM</name>
<dbReference type="PROSITE" id="PS50893">
    <property type="entry name" value="ABC_TRANSPORTER_2"/>
    <property type="match status" value="2"/>
</dbReference>
<dbReference type="PANTHER" id="PTHR43776">
    <property type="entry name" value="TRANSPORT ATP-BINDING PROTEIN"/>
    <property type="match status" value="1"/>
</dbReference>
<sequence length="519" mass="58017">MENSVLSIFNLYVSYGKKAVVEDVNLELKQGEILGIAGASGSGKSTLLKAILPISSSDMTINQGSICLKNTEISNCSTKDLRILRGRKIGMIFQNPKASFNPIRKFRNQFIETLKSHGKYNKDQFEEQIFSVFQKLSLSDAKRILDSYPYEMSGGMNQRIAIALAVMLEPEILLADEPTSALDSMSKSLVMDELIRLRDEFHMSIILVTHDMHVVSKIADSIAIMKQGKIVEMGLVKDVLANPKEKYTKSLLQAVPQINIRYVEECENTENPMLVLDKICKEFHNHTGVLQAVSQIDLQLKSGEILGIVGESGSGKSTLLKLIAGLEKASLGVMTCREKDMLGKRKKEDLRNIQMVFQNAVDSFNPKHKIKQAISESLKNLCGMKSRQSREEKISELMDLVGLDQTLANRYPRELSGGQCQRAAIARAIAVQPEILLCDEITSALDVTVQAEIIQLLLRLSKERKLAIIFVSHDIALVTHMCKRIMVMKNGKCIEEGLTQNLIEQPKEEYTKQLISVFL</sequence>
<dbReference type="CDD" id="cd03257">
    <property type="entry name" value="ABC_NikE_OppD_transporters"/>
    <property type="match status" value="2"/>
</dbReference>
<feature type="domain" description="ABC transporter" evidence="5">
    <location>
        <begin position="274"/>
        <end position="515"/>
    </location>
</feature>
<dbReference type="RefSeq" id="WP_094378481.1">
    <property type="nucleotide sequence ID" value="NZ_NOKA02000012.1"/>
</dbReference>
<dbReference type="InterPro" id="IPR050319">
    <property type="entry name" value="ABC_transp_ATP-bind"/>
</dbReference>
<reference evidence="6 7" key="1">
    <citation type="journal article" date="2017" name="Genome Announc.">
        <title>Draft Genome Sequence of a Sporulating and Motile Strain of Lachnotalea glycerini Isolated from Water in Quebec City, Canada.</title>
        <authorList>
            <person name="Maheux A.F."/>
            <person name="Boudreau D.K."/>
            <person name="Berube E."/>
            <person name="Boissinot M."/>
            <person name="Raymond F."/>
            <person name="Brodeur S."/>
            <person name="Corbeil J."/>
            <person name="Isabel S."/>
            <person name="Omar R.F."/>
            <person name="Bergeron M.G."/>
        </authorList>
    </citation>
    <scope>NUCLEOTIDE SEQUENCE [LARGE SCALE GENOMIC DNA]</scope>
    <source>
        <strain evidence="6 7">CCRI-19302</strain>
    </source>
</reference>
<dbReference type="GO" id="GO:0055085">
    <property type="term" value="P:transmembrane transport"/>
    <property type="evidence" value="ECO:0007669"/>
    <property type="project" value="UniProtKB-ARBA"/>
</dbReference>
<evidence type="ECO:0000313" key="6">
    <source>
        <dbReference type="EMBL" id="RDY31634.1"/>
    </source>
</evidence>
<dbReference type="PANTHER" id="PTHR43776:SF7">
    <property type="entry name" value="D,D-DIPEPTIDE TRANSPORT ATP-BINDING PROTEIN DDPF-RELATED"/>
    <property type="match status" value="1"/>
</dbReference>
<keyword evidence="4 6" id="KW-0067">ATP-binding</keyword>
<evidence type="ECO:0000256" key="1">
    <source>
        <dbReference type="ARBA" id="ARBA00005417"/>
    </source>
</evidence>
<dbReference type="Pfam" id="PF08352">
    <property type="entry name" value="oligo_HPY"/>
    <property type="match status" value="1"/>
</dbReference>
<keyword evidence="2" id="KW-0813">Transport</keyword>
<dbReference type="GO" id="GO:0015833">
    <property type="term" value="P:peptide transport"/>
    <property type="evidence" value="ECO:0007669"/>
    <property type="project" value="InterPro"/>
</dbReference>
<proteinExistence type="inferred from homology"/>
<dbReference type="InterPro" id="IPR017871">
    <property type="entry name" value="ABC_transporter-like_CS"/>
</dbReference>
<evidence type="ECO:0000259" key="5">
    <source>
        <dbReference type="PROSITE" id="PS50893"/>
    </source>
</evidence>